<dbReference type="InterPro" id="IPR050327">
    <property type="entry name" value="Proton-linked_MCT"/>
</dbReference>
<dbReference type="CDD" id="cd17352">
    <property type="entry name" value="MFS_MCT_SLC16"/>
    <property type="match status" value="1"/>
</dbReference>
<keyword evidence="7" id="KW-1185">Reference proteome</keyword>
<feature type="transmembrane region" description="Helical" evidence="4">
    <location>
        <begin position="412"/>
        <end position="433"/>
    </location>
</feature>
<dbReference type="Proteomes" id="UP000054481">
    <property type="component" value="Unassembled WGS sequence"/>
</dbReference>
<evidence type="ECO:0000313" key="7">
    <source>
        <dbReference type="Proteomes" id="UP000054481"/>
    </source>
</evidence>
<feature type="domain" description="Major facilitator superfamily (MFS) profile" evidence="5">
    <location>
        <begin position="255"/>
        <end position="442"/>
    </location>
</feature>
<protein>
    <recommendedName>
        <fullName evidence="5">Major facilitator superfamily (MFS) profile domain-containing protein</fullName>
    </recommendedName>
</protein>
<sequence length="442" mass="46874">MDDIPATPNCQERDSKNNEISRKNNLELDSEHSVNTTTPDDSAVSPAPEGGVRAWLVAAGGAAIFFSTLGLSNSFGTFEEYYLSHQLTSESPSKVSWIGSLALFLQFSAGVVAGPAFDVFGSKAIHPFALLYVFSIMMLSLCKSYWHFMLVQGVLMSVCMGMLQIPAFAAVSQYFEKHRAAALGLVVSGSSIGGVVIPTALSKMLNDSSLGFGWSLRVIGFVALPLMLFASVAIKERLPPRKKASWITSDFRQRQFLVLVASLFFMFVGMLTPFFYLPSYAVSKGMSPSLAGYLLAIINAASTFGRIIPGVLADKYGRFNIFSLGGLSTGVITFCMANVVTQAGFITYSVFLGFASGSIISGGSAAFSLCQPDSRKLGTTMGIGMALAGIGSLVGPPINGAIVNAYGGYFEVSMFSGAMCLFGGLLALLAKCFTESGILGRT</sequence>
<feature type="transmembrane region" description="Helical" evidence="4">
    <location>
        <begin position="346"/>
        <end position="370"/>
    </location>
</feature>
<comment type="subcellular location">
    <subcellularLocation>
        <location evidence="1">Membrane</location>
        <topology evidence="1">Multi-pass membrane protein</topology>
    </subcellularLocation>
</comment>
<feature type="region of interest" description="Disordered" evidence="3">
    <location>
        <begin position="1"/>
        <end position="46"/>
    </location>
</feature>
<dbReference type="PANTHER" id="PTHR11360:SF319">
    <property type="entry name" value="MAJOR FACILITATOR SUPERFAMILY (MFS) PROFILE DOMAIN-CONTAINING PROTEIN"/>
    <property type="match status" value="1"/>
</dbReference>
<dbReference type="InterPro" id="IPR036259">
    <property type="entry name" value="MFS_trans_sf"/>
</dbReference>
<dbReference type="PROSITE" id="PS50850">
    <property type="entry name" value="MFS"/>
    <property type="match status" value="1"/>
</dbReference>
<feature type="transmembrane region" description="Helical" evidence="4">
    <location>
        <begin position="182"/>
        <end position="202"/>
    </location>
</feature>
<dbReference type="InterPro" id="IPR011701">
    <property type="entry name" value="MFS"/>
</dbReference>
<evidence type="ECO:0000256" key="1">
    <source>
        <dbReference type="ARBA" id="ARBA00004141"/>
    </source>
</evidence>
<feature type="transmembrane region" description="Helical" evidence="4">
    <location>
        <begin position="255"/>
        <end position="278"/>
    </location>
</feature>
<feature type="transmembrane region" description="Helical" evidence="4">
    <location>
        <begin position="214"/>
        <end position="234"/>
    </location>
</feature>
<evidence type="ECO:0000256" key="2">
    <source>
        <dbReference type="ARBA" id="ARBA00006727"/>
    </source>
</evidence>
<evidence type="ECO:0000256" key="4">
    <source>
        <dbReference type="SAM" id="Phobius"/>
    </source>
</evidence>
<name>A0A0F7ZS75_9HYPO</name>
<feature type="compositionally biased region" description="Basic and acidic residues" evidence="3">
    <location>
        <begin position="11"/>
        <end position="32"/>
    </location>
</feature>
<feature type="transmembrane region" description="Helical" evidence="4">
    <location>
        <begin position="129"/>
        <end position="148"/>
    </location>
</feature>
<dbReference type="Pfam" id="PF07690">
    <property type="entry name" value="MFS_1"/>
    <property type="match status" value="1"/>
</dbReference>
<feature type="transmembrane region" description="Helical" evidence="4">
    <location>
        <begin position="382"/>
        <end position="406"/>
    </location>
</feature>
<feature type="transmembrane region" description="Helical" evidence="4">
    <location>
        <begin position="95"/>
        <end position="117"/>
    </location>
</feature>
<feature type="transmembrane region" description="Helical" evidence="4">
    <location>
        <begin position="54"/>
        <end position="75"/>
    </location>
</feature>
<feature type="transmembrane region" description="Helical" evidence="4">
    <location>
        <begin position="154"/>
        <end position="175"/>
    </location>
</feature>
<dbReference type="Gene3D" id="1.20.1250.20">
    <property type="entry name" value="MFS general substrate transporter like domains"/>
    <property type="match status" value="2"/>
</dbReference>
<dbReference type="GO" id="GO:0016020">
    <property type="term" value="C:membrane"/>
    <property type="evidence" value="ECO:0007669"/>
    <property type="project" value="UniProtKB-SubCell"/>
</dbReference>
<comment type="similarity">
    <text evidence="2">Belongs to the major facilitator superfamily. Monocarboxylate porter (TC 2.A.1.13) family.</text>
</comment>
<organism evidence="6 7">
    <name type="scientific">Hirsutella minnesotensis 3608</name>
    <dbReference type="NCBI Taxonomy" id="1043627"/>
    <lineage>
        <taxon>Eukaryota</taxon>
        <taxon>Fungi</taxon>
        <taxon>Dikarya</taxon>
        <taxon>Ascomycota</taxon>
        <taxon>Pezizomycotina</taxon>
        <taxon>Sordariomycetes</taxon>
        <taxon>Hypocreomycetidae</taxon>
        <taxon>Hypocreales</taxon>
        <taxon>Ophiocordycipitaceae</taxon>
        <taxon>Hirsutella</taxon>
    </lineage>
</organism>
<dbReference type="EMBL" id="KQ030602">
    <property type="protein sequence ID" value="KJZ70873.1"/>
    <property type="molecule type" value="Genomic_DNA"/>
</dbReference>
<gene>
    <name evidence="6" type="ORF">HIM_09738</name>
</gene>
<feature type="transmembrane region" description="Helical" evidence="4">
    <location>
        <begin position="290"/>
        <end position="309"/>
    </location>
</feature>
<keyword evidence="4" id="KW-0472">Membrane</keyword>
<dbReference type="GO" id="GO:0022857">
    <property type="term" value="F:transmembrane transporter activity"/>
    <property type="evidence" value="ECO:0007669"/>
    <property type="project" value="InterPro"/>
</dbReference>
<evidence type="ECO:0000256" key="3">
    <source>
        <dbReference type="SAM" id="MobiDB-lite"/>
    </source>
</evidence>
<dbReference type="SUPFAM" id="SSF103473">
    <property type="entry name" value="MFS general substrate transporter"/>
    <property type="match status" value="1"/>
</dbReference>
<dbReference type="AlphaFoldDB" id="A0A0F7ZS75"/>
<proteinExistence type="inferred from homology"/>
<reference evidence="6 7" key="1">
    <citation type="journal article" date="2014" name="Genome Biol. Evol.">
        <title>Comparative genomics and transcriptomics analyses reveal divergent lifestyle features of nematode endoparasitic fungus Hirsutella minnesotensis.</title>
        <authorList>
            <person name="Lai Y."/>
            <person name="Liu K."/>
            <person name="Zhang X."/>
            <person name="Zhang X."/>
            <person name="Li K."/>
            <person name="Wang N."/>
            <person name="Shu C."/>
            <person name="Wu Y."/>
            <person name="Wang C."/>
            <person name="Bushley K.E."/>
            <person name="Xiang M."/>
            <person name="Liu X."/>
        </authorList>
    </citation>
    <scope>NUCLEOTIDE SEQUENCE [LARGE SCALE GENOMIC DNA]</scope>
    <source>
        <strain evidence="6 7">3608</strain>
    </source>
</reference>
<dbReference type="InterPro" id="IPR020846">
    <property type="entry name" value="MFS_dom"/>
</dbReference>
<evidence type="ECO:0000313" key="6">
    <source>
        <dbReference type="EMBL" id="KJZ70873.1"/>
    </source>
</evidence>
<evidence type="ECO:0000259" key="5">
    <source>
        <dbReference type="PROSITE" id="PS50850"/>
    </source>
</evidence>
<accession>A0A0F7ZS75</accession>
<dbReference type="PANTHER" id="PTHR11360">
    <property type="entry name" value="MONOCARBOXYLATE TRANSPORTER"/>
    <property type="match status" value="1"/>
</dbReference>
<feature type="transmembrane region" description="Helical" evidence="4">
    <location>
        <begin position="321"/>
        <end position="340"/>
    </location>
</feature>
<dbReference type="OrthoDB" id="6499973at2759"/>
<keyword evidence="4" id="KW-0812">Transmembrane</keyword>
<keyword evidence="4" id="KW-1133">Transmembrane helix</keyword>